<feature type="compositionally biased region" description="Basic and acidic residues" evidence="1">
    <location>
        <begin position="112"/>
        <end position="122"/>
    </location>
</feature>
<evidence type="ECO:0000313" key="4">
    <source>
        <dbReference type="Proteomes" id="UP000199494"/>
    </source>
</evidence>
<feature type="domain" description="O-acyltransferase WSD1 C-terminal" evidence="2">
    <location>
        <begin position="3"/>
        <end position="76"/>
    </location>
</feature>
<gene>
    <name evidence="3" type="ORF">SAMN05421630_11061</name>
</gene>
<dbReference type="Proteomes" id="UP000199494">
    <property type="component" value="Unassembled WGS sequence"/>
</dbReference>
<proteinExistence type="predicted"/>
<dbReference type="EMBL" id="FMZE01000010">
    <property type="protein sequence ID" value="SDD58264.1"/>
    <property type="molecule type" value="Genomic_DNA"/>
</dbReference>
<sequence>MLSTSVTYLRGPSARLAFLGTPISEVIPLSTVKGNMTVSFVALSYGGRLTVTAVTDPERVRDLPVLMAGLRDELAVLSARGTAGNGAGSEKPSGMRIPGPPTVASWRSGWDTGRDGSRRESP</sequence>
<dbReference type="AlphaFoldDB" id="A0A222VRE9"/>
<protein>
    <recommendedName>
        <fullName evidence="2">O-acyltransferase WSD1 C-terminal domain-containing protein</fullName>
    </recommendedName>
</protein>
<keyword evidence="4" id="KW-1185">Reference proteome</keyword>
<dbReference type="OrthoDB" id="9810950at2"/>
<dbReference type="InterPro" id="IPR009721">
    <property type="entry name" value="O-acyltransferase_WSD1_C"/>
</dbReference>
<accession>A0A222VRE9</accession>
<organism evidence="3 4">
    <name type="scientific">Prauserella marina</name>
    <dbReference type="NCBI Taxonomy" id="530584"/>
    <lineage>
        <taxon>Bacteria</taxon>
        <taxon>Bacillati</taxon>
        <taxon>Actinomycetota</taxon>
        <taxon>Actinomycetes</taxon>
        <taxon>Pseudonocardiales</taxon>
        <taxon>Pseudonocardiaceae</taxon>
        <taxon>Prauserella</taxon>
    </lineage>
</organism>
<dbReference type="KEGG" id="pmad:BAY61_17520"/>
<evidence type="ECO:0000313" key="3">
    <source>
        <dbReference type="EMBL" id="SDD58264.1"/>
    </source>
</evidence>
<dbReference type="RefSeq" id="WP_091808641.1">
    <property type="nucleotide sequence ID" value="NZ_CP016353.1"/>
</dbReference>
<name>A0A222VRE9_9PSEU</name>
<dbReference type="Pfam" id="PF06974">
    <property type="entry name" value="WS_DGAT_C"/>
    <property type="match status" value="1"/>
</dbReference>
<evidence type="ECO:0000259" key="2">
    <source>
        <dbReference type="Pfam" id="PF06974"/>
    </source>
</evidence>
<dbReference type="STRING" id="530584.SAMN05421630_11061"/>
<reference evidence="3 4" key="1">
    <citation type="submission" date="2016-10" db="EMBL/GenBank/DDBJ databases">
        <authorList>
            <person name="de Groot N.N."/>
        </authorList>
    </citation>
    <scope>NUCLEOTIDE SEQUENCE [LARGE SCALE GENOMIC DNA]</scope>
    <source>
        <strain evidence="3 4">CGMCC 4.5506</strain>
    </source>
</reference>
<evidence type="ECO:0000256" key="1">
    <source>
        <dbReference type="SAM" id="MobiDB-lite"/>
    </source>
</evidence>
<feature type="region of interest" description="Disordered" evidence="1">
    <location>
        <begin position="81"/>
        <end position="122"/>
    </location>
</feature>